<reference evidence="1" key="1">
    <citation type="journal article" date="2010" name="Genomics">
        <title>Tracing phylogenomic events leading to diversity of Haemophilus influenzae and the emergence of Brazilian Purpuric Fever (BPF)-associated clones.</title>
        <authorList>
            <person name="Papazisi L."/>
            <person name="Ratnayake S."/>
            <person name="Remortel B.G."/>
            <person name="Bock G.R."/>
            <person name="Liang W."/>
            <person name="Saeed A.I."/>
            <person name="Liu J."/>
            <person name="Fleischmann R.D."/>
            <person name="Kilian M."/>
            <person name="Peterson S.N."/>
        </authorList>
    </citation>
    <scope>NUCLEOTIDE SEQUENCE [LARGE SCALE GENOMIC DNA]</scope>
    <source>
        <strain evidence="1">HK1212</strain>
    </source>
</reference>
<name>A0A7G2JWZ9_HAEIF</name>
<proteinExistence type="predicted"/>
<comment type="caution">
    <text evidence="1">The sequence shown here is derived from an EMBL/GenBank/DDBJ whole genome shotgun (WGS) entry which is preliminary data.</text>
</comment>
<evidence type="ECO:0000313" key="1">
    <source>
        <dbReference type="EMBL" id="EFA27988.1"/>
    </source>
</evidence>
<accession>A0A7G2JWZ9</accession>
<organism evidence="1">
    <name type="scientific">Haemophilus influenzae HK1212</name>
    <dbReference type="NCBI Taxonomy" id="456482"/>
    <lineage>
        <taxon>Bacteria</taxon>
        <taxon>Pseudomonadati</taxon>
        <taxon>Pseudomonadota</taxon>
        <taxon>Gammaproteobacteria</taxon>
        <taxon>Pasteurellales</taxon>
        <taxon>Pasteurellaceae</taxon>
        <taxon>Haemophilus</taxon>
    </lineage>
</organism>
<gene>
    <name evidence="1" type="ORF">HAINFHK1212_0506</name>
</gene>
<sequence>FSPKPFYHFAAGRFRQQMQARQAEELRSKIEQEK</sequence>
<feature type="non-terminal residue" evidence="1">
    <location>
        <position position="1"/>
    </location>
</feature>
<dbReference type="EMBL" id="ABFC01001009">
    <property type="protein sequence ID" value="EFA27988.1"/>
    <property type="molecule type" value="Genomic_DNA"/>
</dbReference>
<protein>
    <submittedName>
        <fullName evidence="1">Uncharacterized protein</fullName>
    </submittedName>
</protein>
<dbReference type="AlphaFoldDB" id="A0A7G2JWZ9"/>